<dbReference type="OMA" id="FSMDRKD"/>
<feature type="non-terminal residue" evidence="2">
    <location>
        <position position="1"/>
    </location>
</feature>
<dbReference type="Proteomes" id="UP000001064">
    <property type="component" value="Unassembled WGS sequence"/>
</dbReference>
<evidence type="ECO:0000313" key="3">
    <source>
        <dbReference type="Proteomes" id="UP000001064"/>
    </source>
</evidence>
<reference evidence="3" key="1">
    <citation type="journal article" date="2011" name="Genome Biol.">
        <title>Comparative genomics of the social amoebae Dictyostelium discoideum and Dictyostelium purpureum.</title>
        <authorList>
            <consortium name="US DOE Joint Genome Institute (JGI-PGF)"/>
            <person name="Sucgang R."/>
            <person name="Kuo A."/>
            <person name="Tian X."/>
            <person name="Salerno W."/>
            <person name="Parikh A."/>
            <person name="Feasley C.L."/>
            <person name="Dalin E."/>
            <person name="Tu H."/>
            <person name="Huang E."/>
            <person name="Barry K."/>
            <person name="Lindquist E."/>
            <person name="Shapiro H."/>
            <person name="Bruce D."/>
            <person name="Schmutz J."/>
            <person name="Salamov A."/>
            <person name="Fey P."/>
            <person name="Gaudet P."/>
            <person name="Anjard C."/>
            <person name="Babu M.M."/>
            <person name="Basu S."/>
            <person name="Bushmanova Y."/>
            <person name="van der Wel H."/>
            <person name="Katoh-Kurasawa M."/>
            <person name="Dinh C."/>
            <person name="Coutinho P.M."/>
            <person name="Saito T."/>
            <person name="Elias M."/>
            <person name="Schaap P."/>
            <person name="Kay R.R."/>
            <person name="Henrissat B."/>
            <person name="Eichinger L."/>
            <person name="Rivero F."/>
            <person name="Putnam N.H."/>
            <person name="West C.M."/>
            <person name="Loomis W.F."/>
            <person name="Chisholm R.L."/>
            <person name="Shaulsky G."/>
            <person name="Strassmann J.E."/>
            <person name="Queller D.C."/>
            <person name="Kuspa A."/>
            <person name="Grigoriev I.V."/>
        </authorList>
    </citation>
    <scope>NUCLEOTIDE SEQUENCE [LARGE SCALE GENOMIC DNA]</scope>
    <source>
        <strain evidence="3">QSDP1</strain>
    </source>
</reference>
<sequence length="66" mass="7518">PRKRIIFSLAIFALSASALYFDNLDPKNNPFSMDRKDIVYKTIDYTKPKGQGRVTIVQNGVVVKEE</sequence>
<dbReference type="InParanoid" id="F0ZZ01"/>
<dbReference type="AlphaFoldDB" id="F0ZZ01"/>
<name>F0ZZ01_DICPU</name>
<feature type="chain" id="PRO_5003262943" evidence="1">
    <location>
        <begin position="19"/>
        <end position="66"/>
    </location>
</feature>
<keyword evidence="1" id="KW-0732">Signal</keyword>
<evidence type="ECO:0000313" key="2">
    <source>
        <dbReference type="EMBL" id="EGC30834.1"/>
    </source>
</evidence>
<dbReference type="GeneID" id="10508590"/>
<dbReference type="OrthoDB" id="10401105at2759"/>
<dbReference type="VEuPathDB" id="AmoebaDB:DICPUDRAFT_40873"/>
<organism evidence="2 3">
    <name type="scientific">Dictyostelium purpureum</name>
    <name type="common">Slime mold</name>
    <dbReference type="NCBI Taxonomy" id="5786"/>
    <lineage>
        <taxon>Eukaryota</taxon>
        <taxon>Amoebozoa</taxon>
        <taxon>Evosea</taxon>
        <taxon>Eumycetozoa</taxon>
        <taxon>Dictyostelia</taxon>
        <taxon>Dictyosteliales</taxon>
        <taxon>Dictyosteliaceae</taxon>
        <taxon>Dictyostelium</taxon>
    </lineage>
</organism>
<dbReference type="KEGG" id="dpp:DICPUDRAFT_40873"/>
<gene>
    <name evidence="2" type="ORF">DICPUDRAFT_40873</name>
</gene>
<dbReference type="RefSeq" id="XP_003292648.1">
    <property type="nucleotide sequence ID" value="XM_003292600.1"/>
</dbReference>
<dbReference type="EMBL" id="GL871297">
    <property type="protein sequence ID" value="EGC30834.1"/>
    <property type="molecule type" value="Genomic_DNA"/>
</dbReference>
<protein>
    <submittedName>
        <fullName evidence="2">Uncharacterized protein</fullName>
    </submittedName>
</protein>
<dbReference type="eggNOG" id="ENOG502RI7Z">
    <property type="taxonomic scope" value="Eukaryota"/>
</dbReference>
<evidence type="ECO:0000256" key="1">
    <source>
        <dbReference type="SAM" id="SignalP"/>
    </source>
</evidence>
<proteinExistence type="predicted"/>
<dbReference type="FunCoup" id="F0ZZ01">
    <property type="interactions" value="937"/>
</dbReference>
<feature type="signal peptide" evidence="1">
    <location>
        <begin position="1"/>
        <end position="18"/>
    </location>
</feature>
<accession>F0ZZ01</accession>
<keyword evidence="3" id="KW-1185">Reference proteome</keyword>